<feature type="transmembrane region" description="Helical" evidence="8">
    <location>
        <begin position="6"/>
        <end position="21"/>
    </location>
</feature>
<evidence type="ECO:0000256" key="8">
    <source>
        <dbReference type="SAM" id="Phobius"/>
    </source>
</evidence>
<feature type="transmembrane region" description="Helical" evidence="8">
    <location>
        <begin position="152"/>
        <end position="176"/>
    </location>
</feature>
<feature type="transmembrane region" description="Helical" evidence="8">
    <location>
        <begin position="118"/>
        <end position="145"/>
    </location>
</feature>
<dbReference type="NCBIfam" id="TIGR00771">
    <property type="entry name" value="DcuC"/>
    <property type="match status" value="1"/>
</dbReference>
<keyword evidence="4" id="KW-1003">Cell membrane</keyword>
<evidence type="ECO:0000256" key="4">
    <source>
        <dbReference type="ARBA" id="ARBA00022475"/>
    </source>
</evidence>
<feature type="transmembrane region" description="Helical" evidence="8">
    <location>
        <begin position="443"/>
        <end position="461"/>
    </location>
</feature>
<keyword evidence="5 8" id="KW-0812">Transmembrane</keyword>
<comment type="caution">
    <text evidence="9">The sequence shown here is derived from an EMBL/GenBank/DDBJ whole genome shotgun (WGS) entry which is preliminary data.</text>
</comment>
<feature type="transmembrane region" description="Helical" evidence="8">
    <location>
        <begin position="320"/>
        <end position="338"/>
    </location>
</feature>
<evidence type="ECO:0000256" key="5">
    <source>
        <dbReference type="ARBA" id="ARBA00022692"/>
    </source>
</evidence>
<organism evidence="9 10">
    <name type="scientific">Mesosutterella faecium</name>
    <dbReference type="NCBI Taxonomy" id="2925194"/>
    <lineage>
        <taxon>Bacteria</taxon>
        <taxon>Pseudomonadati</taxon>
        <taxon>Pseudomonadota</taxon>
        <taxon>Betaproteobacteria</taxon>
        <taxon>Burkholderiales</taxon>
        <taxon>Sutterellaceae</taxon>
        <taxon>Mesosutterella</taxon>
    </lineage>
</organism>
<name>A0ABT7INJ8_9BURK</name>
<feature type="transmembrane region" description="Helical" evidence="8">
    <location>
        <begin position="78"/>
        <end position="98"/>
    </location>
</feature>
<proteinExistence type="inferred from homology"/>
<dbReference type="EMBL" id="JAKZJU020000001">
    <property type="protein sequence ID" value="MDL2059954.1"/>
    <property type="molecule type" value="Genomic_DNA"/>
</dbReference>
<feature type="transmembrane region" description="Helical" evidence="8">
    <location>
        <begin position="253"/>
        <end position="269"/>
    </location>
</feature>
<keyword evidence="7 8" id="KW-0472">Membrane</keyword>
<protein>
    <submittedName>
        <fullName evidence="9">C4-dicarboxylate transporter DcuC</fullName>
    </submittedName>
</protein>
<accession>A0ABT7INJ8</accession>
<comment type="subcellular location">
    <subcellularLocation>
        <location evidence="1">Cell membrane</location>
        <topology evidence="1">Multi-pass membrane protein</topology>
    </subcellularLocation>
</comment>
<reference evidence="9" key="1">
    <citation type="submission" date="2023-03" db="EMBL/GenBank/DDBJ databases">
        <title>Mesosutterella sp. nov. isolated from porcine feces.</title>
        <authorList>
            <person name="Yu S."/>
        </authorList>
    </citation>
    <scope>NUCLEOTIDE SEQUENCE</scope>
    <source>
        <strain evidence="9">AGMB02718</strain>
    </source>
</reference>
<dbReference type="InterPro" id="IPR004669">
    <property type="entry name" value="C4_dicarb_anaerob_car"/>
</dbReference>
<comment type="similarity">
    <text evidence="2">Belongs to the DcuC/DcuD transporter (TC 2.A.61) family.</text>
</comment>
<keyword evidence="3" id="KW-0813">Transport</keyword>
<gene>
    <name evidence="9" type="primary">dcuC</name>
    <name evidence="9" type="ORF">MUN46_008425</name>
</gene>
<evidence type="ECO:0000256" key="2">
    <source>
        <dbReference type="ARBA" id="ARBA00005275"/>
    </source>
</evidence>
<feature type="transmembrane region" description="Helical" evidence="8">
    <location>
        <begin position="196"/>
        <end position="219"/>
    </location>
</feature>
<evidence type="ECO:0000256" key="6">
    <source>
        <dbReference type="ARBA" id="ARBA00022989"/>
    </source>
</evidence>
<evidence type="ECO:0000256" key="7">
    <source>
        <dbReference type="ARBA" id="ARBA00023136"/>
    </source>
</evidence>
<keyword evidence="6 8" id="KW-1133">Transmembrane helix</keyword>
<sequence length="462" mass="47878">MNELMPYLALLVVVLTGVGIVKKLQVNILLLFAGLALNLLAILGGVDNLMPKGARSTGFIGFDLFALLSALSRNQAATTGFIILVAGGFAAYMDQIGATDKLVSVCMKPLQKLHANPFLILGAVFVMGNLLGLVVTSAAGMAMLLAVSVYPLLIGIGVSGVAAAAVIGSVLVISYAPSSAIAVLSATTAGVDPMTYLIHYQLPVAVPAILATAVCHVLVQSWYDRRDAARGLLVKIDPKTVAEKADRAAGKPWFYALLPIAPIVMLFIFNKMVYKTVVLDVATAMFMGWVFAILVDLACRRNLVECFKDGFAMFKGMGHMMQSVVGLIFVAALFAAGLKNAGLVSLLIDAARGAGFGMTGTGLVVSAVIGIVTVLTGSGVASFTGLVPIAPQVAGSLGGDPAVLAMMMQLSSEFLRPLSPVAGVIIIVAGFAGVSPLTVVRRTWLPCLAGLAVALALTILLF</sequence>
<evidence type="ECO:0000256" key="1">
    <source>
        <dbReference type="ARBA" id="ARBA00004651"/>
    </source>
</evidence>
<dbReference type="Pfam" id="PF03606">
    <property type="entry name" value="DcuC"/>
    <property type="match status" value="1"/>
</dbReference>
<feature type="transmembrane region" description="Helical" evidence="8">
    <location>
        <begin position="281"/>
        <end position="299"/>
    </location>
</feature>
<dbReference type="PANTHER" id="PTHR42002">
    <property type="entry name" value="ANAEROBIC C4-DICARBOXYLATE TRANSPORTER DCUC-RELATED"/>
    <property type="match status" value="1"/>
</dbReference>
<dbReference type="Proteomes" id="UP001165481">
    <property type="component" value="Unassembled WGS sequence"/>
</dbReference>
<dbReference type="NCBIfam" id="NF037994">
    <property type="entry name" value="DcuC_1"/>
    <property type="match status" value="1"/>
</dbReference>
<dbReference type="InterPro" id="IPR018385">
    <property type="entry name" value="C4_dicarb_anaerob_car-like"/>
</dbReference>
<feature type="transmembrane region" description="Helical" evidence="8">
    <location>
        <begin position="350"/>
        <end position="375"/>
    </location>
</feature>
<dbReference type="RefSeq" id="WP_243376407.1">
    <property type="nucleotide sequence ID" value="NZ_JAKZJU020000001.1"/>
</dbReference>
<keyword evidence="10" id="KW-1185">Reference proteome</keyword>
<evidence type="ECO:0000256" key="3">
    <source>
        <dbReference type="ARBA" id="ARBA00022448"/>
    </source>
</evidence>
<dbReference type="PANTHER" id="PTHR42002:SF2">
    <property type="entry name" value="ANAEROBIC C4-DICARBOXYLATE TRANSPORTER DCUC-RELATED"/>
    <property type="match status" value="1"/>
</dbReference>
<feature type="transmembrane region" description="Helical" evidence="8">
    <location>
        <begin position="414"/>
        <end position="437"/>
    </location>
</feature>
<feature type="transmembrane region" description="Helical" evidence="8">
    <location>
        <begin position="28"/>
        <end position="46"/>
    </location>
</feature>
<evidence type="ECO:0000313" key="9">
    <source>
        <dbReference type="EMBL" id="MDL2059954.1"/>
    </source>
</evidence>
<evidence type="ECO:0000313" key="10">
    <source>
        <dbReference type="Proteomes" id="UP001165481"/>
    </source>
</evidence>